<dbReference type="InterPro" id="IPR056884">
    <property type="entry name" value="NPHP3-like_N"/>
</dbReference>
<name>A0ABS0CZE8_9NOCA</name>
<dbReference type="InterPro" id="IPR027417">
    <property type="entry name" value="P-loop_NTPase"/>
</dbReference>
<dbReference type="Proteomes" id="UP000702209">
    <property type="component" value="Unassembled WGS sequence"/>
</dbReference>
<dbReference type="Gene3D" id="3.40.50.300">
    <property type="entry name" value="P-loop containing nucleotide triphosphate hydrolases"/>
    <property type="match status" value="1"/>
</dbReference>
<organism evidence="3 4">
    <name type="scientific">Nocardia amamiensis</name>
    <dbReference type="NCBI Taxonomy" id="404578"/>
    <lineage>
        <taxon>Bacteria</taxon>
        <taxon>Bacillati</taxon>
        <taxon>Actinomycetota</taxon>
        <taxon>Actinomycetes</taxon>
        <taxon>Mycobacteriales</taxon>
        <taxon>Nocardiaceae</taxon>
        <taxon>Nocardia</taxon>
    </lineage>
</organism>
<gene>
    <name evidence="3" type="ORF">IU459_31090</name>
</gene>
<evidence type="ECO:0000256" key="1">
    <source>
        <dbReference type="ARBA" id="ARBA00022737"/>
    </source>
</evidence>
<dbReference type="InterPro" id="IPR011990">
    <property type="entry name" value="TPR-like_helical_dom_sf"/>
</dbReference>
<dbReference type="CDD" id="cd00267">
    <property type="entry name" value="ABC_ATPase"/>
    <property type="match status" value="1"/>
</dbReference>
<evidence type="ECO:0000313" key="3">
    <source>
        <dbReference type="EMBL" id="MBF6301959.1"/>
    </source>
</evidence>
<dbReference type="InterPro" id="IPR053137">
    <property type="entry name" value="NLR-like"/>
</dbReference>
<feature type="domain" description="Nephrocystin 3-like N-terminal" evidence="2">
    <location>
        <begin position="279"/>
        <end position="422"/>
    </location>
</feature>
<keyword evidence="4" id="KW-1185">Reference proteome</keyword>
<proteinExistence type="predicted"/>
<sequence>MAKRLALVIGTECERLPHLGFPADLAGRLHTALTAGGHWLPVDGAGLLLNPTAAQLKSTVKAAFRSAGKANATLLLAFVGHGLTVDDDFYLLAHDSPGVPTEDEPLDSDNSMHLVSVVKEQYANARFLDGLIVLVDACEAGAGVTGAGQRWLNILERTDGRMELLVASGAGSAYSGCFTRTLLTTFDSGLPSRGTNLLCGDVRDPIAHACPFQTPRHLSFNGAQVDPQDRGLWLLPNVARNRDAVRGRPATGLVDHLLRKVVATPAVLDTITTMVESGGDRLQAVVGPAGSGKSTLLALLVRPDTVGESVSFTADFVSAAVFLELASTVESMCREIVAQLSVRFGSVFDEARRAVVDELTDRDRFDALEIELLRPLHKMPHTRRVRIIVDGLDQPAPSGRDGILAAIHSLTTDDRLRHVRLVVGVRSSTGVEHREELAHAHVFPIDAPPIAEILLELSGSDAQIPAALSLDGHEAAGLGGWLLPRLVGEIDWRQAGAAANGTDLNSLVRYRVRTTLDRQPAAPSAISAVTGLLAAIGVGPVAPLRLVAAAMTELGHGVSLPLLRTTLVDLGILVARGQPGRDDERIGLTHEAFTGPLTAATAETVSQVAAHAALASALGDLAGPDIDDYAYTAAPRHHLAAGHPERAIAFLDRVDTRRRARDNRLSWSGWHTAFEAALAPDDPHLFTARARLARWTGDAGDPHAARDMYAALVARCTEVFGSDHPQTLDHRVQLANWIGQLGEPERTVAMLTELLPLQSAVSDPDDPAVLRIRADLGFWTGQSGDIAGACRHYAEFLPDLERVLGPEHPDVLRSRDQYARFLGESGDPARATQMLEDLVPLCLSVLGPEHNDTLWARANHAWWTGVAGDADSAVALLRGVVADREDISGVEHPATLVTMNNLAYWYGMSGHPQPARDLAAHLLEVTTRLYGVDNPDTLLALEGLARWTGHAGDPAGARDLYAELVVRRERRNGAGDVETAKAHAELEFWTVKAE</sequence>
<evidence type="ECO:0000259" key="2">
    <source>
        <dbReference type="Pfam" id="PF24883"/>
    </source>
</evidence>
<comment type="caution">
    <text evidence="3">The sequence shown here is derived from an EMBL/GenBank/DDBJ whole genome shotgun (WGS) entry which is preliminary data.</text>
</comment>
<dbReference type="PANTHER" id="PTHR46082:SF6">
    <property type="entry name" value="AAA+ ATPASE DOMAIN-CONTAINING PROTEIN-RELATED"/>
    <property type="match status" value="1"/>
</dbReference>
<reference evidence="3 4" key="1">
    <citation type="submission" date="2020-10" db="EMBL/GenBank/DDBJ databases">
        <title>Identification of Nocardia species via Next-generation sequencing and recognition of intraspecies genetic diversity.</title>
        <authorList>
            <person name="Li P."/>
            <person name="Li P."/>
            <person name="Lu B."/>
        </authorList>
    </citation>
    <scope>NUCLEOTIDE SEQUENCE [LARGE SCALE GENOMIC DNA]</scope>
    <source>
        <strain evidence="3 4">BJ06-0157</strain>
    </source>
</reference>
<protein>
    <submittedName>
        <fullName evidence="3">Tetratricopeptide repeat protein</fullName>
    </submittedName>
</protein>
<dbReference type="SUPFAM" id="SSF48452">
    <property type="entry name" value="TPR-like"/>
    <property type="match status" value="2"/>
</dbReference>
<dbReference type="Gene3D" id="3.40.50.1460">
    <property type="match status" value="1"/>
</dbReference>
<dbReference type="RefSeq" id="WP_195133163.1">
    <property type="nucleotide sequence ID" value="NZ_JADLQX010000034.1"/>
</dbReference>
<accession>A0ABS0CZE8</accession>
<dbReference type="Pfam" id="PF24883">
    <property type="entry name" value="NPHP3_N"/>
    <property type="match status" value="1"/>
</dbReference>
<dbReference type="PANTHER" id="PTHR46082">
    <property type="entry name" value="ATP/GTP-BINDING PROTEIN-RELATED"/>
    <property type="match status" value="1"/>
</dbReference>
<dbReference type="EMBL" id="JADLQX010000034">
    <property type="protein sequence ID" value="MBF6301959.1"/>
    <property type="molecule type" value="Genomic_DNA"/>
</dbReference>
<dbReference type="Gene3D" id="1.25.40.10">
    <property type="entry name" value="Tetratricopeptide repeat domain"/>
    <property type="match status" value="2"/>
</dbReference>
<dbReference type="Pfam" id="PF13374">
    <property type="entry name" value="TPR_10"/>
    <property type="match status" value="3"/>
</dbReference>
<evidence type="ECO:0000313" key="4">
    <source>
        <dbReference type="Proteomes" id="UP000702209"/>
    </source>
</evidence>
<keyword evidence="1" id="KW-0677">Repeat</keyword>